<comment type="cofactor">
    <cofactor evidence="12">
        <name>Zn(2+)</name>
        <dbReference type="ChEBI" id="CHEBI:29105"/>
    </cofactor>
    <text evidence="12">Binds 2 zinc ions per subunit.</text>
</comment>
<dbReference type="GO" id="GO:1990077">
    <property type="term" value="C:primosome complex"/>
    <property type="evidence" value="ECO:0007669"/>
    <property type="project" value="UniProtKB-UniRule"/>
</dbReference>
<dbReference type="Pfam" id="PF00271">
    <property type="entry name" value="Helicase_C"/>
    <property type="match status" value="1"/>
</dbReference>
<dbReference type="SUPFAM" id="SSF52540">
    <property type="entry name" value="P-loop containing nucleoside triphosphate hydrolases"/>
    <property type="match status" value="2"/>
</dbReference>
<evidence type="ECO:0000256" key="4">
    <source>
        <dbReference type="ARBA" id="ARBA00022741"/>
    </source>
</evidence>
<keyword evidence="6 12" id="KW-0347">Helicase</keyword>
<evidence type="ECO:0000256" key="8">
    <source>
        <dbReference type="ARBA" id="ARBA00022840"/>
    </source>
</evidence>
<keyword evidence="9 12" id="KW-0238">DNA-binding</keyword>
<dbReference type="PANTHER" id="PTHR30580">
    <property type="entry name" value="PRIMOSOMAL PROTEIN N"/>
    <property type="match status" value="1"/>
</dbReference>
<dbReference type="GO" id="GO:0006269">
    <property type="term" value="P:DNA replication, synthesis of primer"/>
    <property type="evidence" value="ECO:0007669"/>
    <property type="project" value="UniProtKB-KW"/>
</dbReference>
<name>A0A419DCM1_9BACT</name>
<evidence type="ECO:0000256" key="11">
    <source>
        <dbReference type="ARBA" id="ARBA00048988"/>
    </source>
</evidence>
<evidence type="ECO:0000256" key="9">
    <source>
        <dbReference type="ARBA" id="ARBA00023125"/>
    </source>
</evidence>
<comment type="catalytic activity">
    <reaction evidence="11 12">
        <text>ATP + H2O = ADP + phosphate + H(+)</text>
        <dbReference type="Rhea" id="RHEA:13065"/>
        <dbReference type="ChEBI" id="CHEBI:15377"/>
        <dbReference type="ChEBI" id="CHEBI:15378"/>
        <dbReference type="ChEBI" id="CHEBI:30616"/>
        <dbReference type="ChEBI" id="CHEBI:43474"/>
        <dbReference type="ChEBI" id="CHEBI:456216"/>
        <dbReference type="EC" id="5.6.2.4"/>
    </reaction>
</comment>
<keyword evidence="3 12" id="KW-0479">Metal-binding</keyword>
<keyword evidence="10 12" id="KW-0413">Isomerase</keyword>
<gene>
    <name evidence="12 15" type="primary">priA</name>
    <name evidence="15" type="ORF">C4544_04315</name>
</gene>
<dbReference type="GO" id="GO:0008270">
    <property type="term" value="F:zinc ion binding"/>
    <property type="evidence" value="ECO:0007669"/>
    <property type="project" value="UniProtKB-UniRule"/>
</dbReference>
<evidence type="ECO:0000313" key="16">
    <source>
        <dbReference type="Proteomes" id="UP000285655"/>
    </source>
</evidence>
<dbReference type="InterPro" id="IPR005259">
    <property type="entry name" value="PriA"/>
</dbReference>
<keyword evidence="2 12" id="KW-0235">DNA replication</keyword>
<dbReference type="PROSITE" id="PS51194">
    <property type="entry name" value="HELICASE_CTER"/>
    <property type="match status" value="1"/>
</dbReference>
<comment type="function">
    <text evidence="12">Initiates the restart of stalled replication forks, which reloads the replicative helicase on sites other than the origin of replication. Recognizes and binds to abandoned replication forks and remodels them to uncover a helicase loading site. Promotes assembly of the primosome at these replication forks.</text>
</comment>
<feature type="domain" description="Helicase ATP-binding" evidence="13">
    <location>
        <begin position="134"/>
        <end position="300"/>
    </location>
</feature>
<dbReference type="GO" id="GO:0043138">
    <property type="term" value="F:3'-5' DNA helicase activity"/>
    <property type="evidence" value="ECO:0007669"/>
    <property type="project" value="UniProtKB-EC"/>
</dbReference>
<evidence type="ECO:0000259" key="13">
    <source>
        <dbReference type="PROSITE" id="PS51192"/>
    </source>
</evidence>
<feature type="domain" description="Helicase C-terminal" evidence="14">
    <location>
        <begin position="419"/>
        <end position="574"/>
    </location>
</feature>
<accession>A0A419DCM1</accession>
<feature type="binding site" evidence="12">
    <location>
        <position position="414"/>
    </location>
    <ligand>
        <name>Zn(2+)</name>
        <dbReference type="ChEBI" id="CHEBI:29105"/>
        <label>2</label>
    </ligand>
</feature>
<dbReference type="SMART" id="SM00490">
    <property type="entry name" value="HELICc"/>
    <property type="match status" value="1"/>
</dbReference>
<feature type="binding site" evidence="12">
    <location>
        <position position="424"/>
    </location>
    <ligand>
        <name>Zn(2+)</name>
        <dbReference type="ChEBI" id="CHEBI:29105"/>
        <label>1</label>
    </ligand>
</feature>
<proteinExistence type="inferred from homology"/>
<dbReference type="CDD" id="cd17929">
    <property type="entry name" value="DEXHc_priA"/>
    <property type="match status" value="1"/>
</dbReference>
<evidence type="ECO:0000256" key="2">
    <source>
        <dbReference type="ARBA" id="ARBA00022705"/>
    </source>
</evidence>
<comment type="similarity">
    <text evidence="12">Belongs to the helicase family. PriA subfamily.</text>
</comment>
<dbReference type="SMART" id="SM00487">
    <property type="entry name" value="DEXDc"/>
    <property type="match status" value="1"/>
</dbReference>
<dbReference type="GO" id="GO:0006270">
    <property type="term" value="P:DNA replication initiation"/>
    <property type="evidence" value="ECO:0007669"/>
    <property type="project" value="TreeGrafter"/>
</dbReference>
<dbReference type="GO" id="GO:0006302">
    <property type="term" value="P:double-strand break repair"/>
    <property type="evidence" value="ECO:0007669"/>
    <property type="project" value="InterPro"/>
</dbReference>
<dbReference type="InterPro" id="IPR014001">
    <property type="entry name" value="Helicase_ATP-bd"/>
</dbReference>
<dbReference type="InterPro" id="IPR041236">
    <property type="entry name" value="PriA_C"/>
</dbReference>
<evidence type="ECO:0000256" key="6">
    <source>
        <dbReference type="ARBA" id="ARBA00022806"/>
    </source>
</evidence>
<dbReference type="InterPro" id="IPR041222">
    <property type="entry name" value="PriA_3primeBD"/>
</dbReference>
<dbReference type="GO" id="GO:0003677">
    <property type="term" value="F:DNA binding"/>
    <property type="evidence" value="ECO:0007669"/>
    <property type="project" value="UniProtKB-UniRule"/>
</dbReference>
<feature type="binding site" evidence="12">
    <location>
        <position position="427"/>
    </location>
    <ligand>
        <name>Zn(2+)</name>
        <dbReference type="ChEBI" id="CHEBI:29105"/>
        <label>1</label>
    </ligand>
</feature>
<dbReference type="GO" id="GO:0005524">
    <property type="term" value="F:ATP binding"/>
    <property type="evidence" value="ECO:0007669"/>
    <property type="project" value="UniProtKB-UniRule"/>
</dbReference>
<feature type="binding site" evidence="12">
    <location>
        <position position="362"/>
    </location>
    <ligand>
        <name>Zn(2+)</name>
        <dbReference type="ChEBI" id="CHEBI:29105"/>
        <label>1</label>
    </ligand>
</feature>
<comment type="catalytic activity">
    <reaction evidence="12">
        <text>Couples ATP hydrolysis with the unwinding of duplex DNA by translocating in the 3'-5' direction.</text>
        <dbReference type="EC" id="5.6.2.4"/>
    </reaction>
</comment>
<evidence type="ECO:0000256" key="1">
    <source>
        <dbReference type="ARBA" id="ARBA00022515"/>
    </source>
</evidence>
<dbReference type="HAMAP" id="MF_00983">
    <property type="entry name" value="PriA"/>
    <property type="match status" value="1"/>
</dbReference>
<feature type="binding site" evidence="12">
    <location>
        <position position="365"/>
    </location>
    <ligand>
        <name>Zn(2+)</name>
        <dbReference type="ChEBI" id="CHEBI:29105"/>
        <label>1</label>
    </ligand>
</feature>
<dbReference type="InterPro" id="IPR042115">
    <property type="entry name" value="PriA_3primeBD_sf"/>
</dbReference>
<dbReference type="InterPro" id="IPR001650">
    <property type="entry name" value="Helicase_C-like"/>
</dbReference>
<evidence type="ECO:0000256" key="10">
    <source>
        <dbReference type="ARBA" id="ARBA00023235"/>
    </source>
</evidence>
<evidence type="ECO:0000256" key="12">
    <source>
        <dbReference type="HAMAP-Rule" id="MF_00983"/>
    </source>
</evidence>
<keyword evidence="7 12" id="KW-0862">Zinc</keyword>
<evidence type="ECO:0000313" key="15">
    <source>
        <dbReference type="EMBL" id="RJO60833.1"/>
    </source>
</evidence>
<dbReference type="Pfam" id="PF17764">
    <property type="entry name" value="PriA_3primeBD"/>
    <property type="match status" value="1"/>
</dbReference>
<dbReference type="GO" id="GO:0006310">
    <property type="term" value="P:DNA recombination"/>
    <property type="evidence" value="ECO:0007669"/>
    <property type="project" value="InterPro"/>
</dbReference>
<dbReference type="Pfam" id="PF18074">
    <property type="entry name" value="PriA_C"/>
    <property type="match status" value="1"/>
</dbReference>
<dbReference type="FunFam" id="3.40.50.300:FF:000489">
    <property type="entry name" value="Primosome assembly protein PriA"/>
    <property type="match status" value="1"/>
</dbReference>
<dbReference type="InterPro" id="IPR011545">
    <property type="entry name" value="DEAD/DEAH_box_helicase_dom"/>
</dbReference>
<evidence type="ECO:0000256" key="5">
    <source>
        <dbReference type="ARBA" id="ARBA00022801"/>
    </source>
</evidence>
<sequence length="673" mass="76678">MKYVLCAVAGGAGNKDFFTYSVPKDLENELRVGHIISLPFRGKKSAGIVISEIKKPEFKTLEIKGIIGGPLPEHLVNALPWLRDRYASPISEIVKTILPTGVLKKRREIAPQKIHGQIRKRPELTKNQAKIVKDILAGKDKPHLIFGVTGSGKTEVYLDVLEKVIESGKQAVILVPEVALTPQTVLRFEERFSGKVALYHSYLKETERAGVWKDAAEGNKRIVIGSRSALFLPFDNLGLIVIDEEHETSYKQDKNPKYHAREVAKKFAETTKATLILGSATPSVESFFYAKRGDYHLHKIEERYVQEKMPETQVVDMRNEFKYGNKSILSEKLQQEIEEVLGNRRQVVLFMNRRGYSTFVSCRDCGYIVMCPRCDIPLVYHEFQNQKSKIKNQKVRDSSALVGITGKGLFCHHCDYRTNVPNICPECKSHAIKFFGKGTQKIESEIRQIFPKARVKRMDADSVKKDHKNIYEEFKNKNFDVLIGTQMIAKGWDLPNVDLVGVISADNMLNLPDFRASEHAFSLIAQVSGRTGRGDKRGKVILQTYDPENPVLKMAAKHDYEAFYESELPKREELFYPPFSRLIHLLYSHRDPKKCEEESHALSNKITREIIGKNKNIVLVGPSPAFLPKINNLYRWQILLKVNPDENLDVIGKKMVEYTKNKWKIDIDPVGTI</sequence>
<keyword evidence="4 12" id="KW-0547">Nucleotide-binding</keyword>
<dbReference type="Proteomes" id="UP000285655">
    <property type="component" value="Unassembled WGS sequence"/>
</dbReference>
<evidence type="ECO:0000256" key="3">
    <source>
        <dbReference type="ARBA" id="ARBA00022723"/>
    </source>
</evidence>
<dbReference type="EMBL" id="QZJW01000038">
    <property type="protein sequence ID" value="RJO60833.1"/>
    <property type="molecule type" value="Genomic_DNA"/>
</dbReference>
<dbReference type="EC" id="5.6.2.4" evidence="12"/>
<dbReference type="AlphaFoldDB" id="A0A419DCM1"/>
<keyword evidence="8 12" id="KW-0067">ATP-binding</keyword>
<dbReference type="InterPro" id="IPR027417">
    <property type="entry name" value="P-loop_NTPase"/>
</dbReference>
<dbReference type="Gene3D" id="3.40.1440.60">
    <property type="entry name" value="PriA, 3(prime) DNA-binding domain"/>
    <property type="match status" value="1"/>
</dbReference>
<evidence type="ECO:0000259" key="14">
    <source>
        <dbReference type="PROSITE" id="PS51194"/>
    </source>
</evidence>
<dbReference type="PROSITE" id="PS51192">
    <property type="entry name" value="HELICASE_ATP_BIND_1"/>
    <property type="match status" value="1"/>
</dbReference>
<dbReference type="Pfam" id="PF00270">
    <property type="entry name" value="DEAD"/>
    <property type="match status" value="1"/>
</dbReference>
<feature type="binding site" evidence="12">
    <location>
        <position position="411"/>
    </location>
    <ligand>
        <name>Zn(2+)</name>
        <dbReference type="ChEBI" id="CHEBI:29105"/>
        <label>2</label>
    </ligand>
</feature>
<comment type="subunit">
    <text evidence="12">Component of the replication restart primosome.</text>
</comment>
<reference evidence="15 16" key="1">
    <citation type="journal article" date="2017" name="ISME J.">
        <title>Energy and carbon metabolisms in a deep terrestrial subsurface fluid microbial community.</title>
        <authorList>
            <person name="Momper L."/>
            <person name="Jungbluth S.P."/>
            <person name="Lee M.D."/>
            <person name="Amend J.P."/>
        </authorList>
    </citation>
    <scope>NUCLEOTIDE SEQUENCE [LARGE SCALE GENOMIC DNA]</scope>
    <source>
        <strain evidence="15">SURF_29</strain>
    </source>
</reference>
<protein>
    <recommendedName>
        <fullName evidence="12">Replication restart protein PriA</fullName>
    </recommendedName>
    <alternativeName>
        <fullName evidence="12">ATP-dependent DNA helicase PriA</fullName>
        <ecNumber evidence="12">5.6.2.4</ecNumber>
    </alternativeName>
    <alternativeName>
        <fullName evidence="12">DNA 3'-5' helicase PriA</fullName>
    </alternativeName>
</protein>
<dbReference type="PANTHER" id="PTHR30580:SF0">
    <property type="entry name" value="PRIMOSOMAL PROTEIN N"/>
    <property type="match status" value="1"/>
</dbReference>
<dbReference type="NCBIfam" id="TIGR00595">
    <property type="entry name" value="priA"/>
    <property type="match status" value="1"/>
</dbReference>
<feature type="binding site" evidence="12">
    <location>
        <position position="371"/>
    </location>
    <ligand>
        <name>Zn(2+)</name>
        <dbReference type="ChEBI" id="CHEBI:29105"/>
        <label>2</label>
    </ligand>
</feature>
<dbReference type="CDD" id="cd18804">
    <property type="entry name" value="SF2_C_priA"/>
    <property type="match status" value="1"/>
</dbReference>
<organism evidence="15 16">
    <name type="scientific">candidate division WS5 bacterium</name>
    <dbReference type="NCBI Taxonomy" id="2093353"/>
    <lineage>
        <taxon>Bacteria</taxon>
        <taxon>candidate division WS5</taxon>
    </lineage>
</organism>
<keyword evidence="1 12" id="KW-0639">Primosome</keyword>
<comment type="caution">
    <text evidence="15">The sequence shown here is derived from an EMBL/GenBank/DDBJ whole genome shotgun (WGS) entry which is preliminary data.</text>
</comment>
<keyword evidence="5 12" id="KW-0378">Hydrolase</keyword>
<dbReference type="GO" id="GO:0016887">
    <property type="term" value="F:ATP hydrolysis activity"/>
    <property type="evidence" value="ECO:0007669"/>
    <property type="project" value="RHEA"/>
</dbReference>
<feature type="binding site" evidence="12">
    <location>
        <position position="374"/>
    </location>
    <ligand>
        <name>Zn(2+)</name>
        <dbReference type="ChEBI" id="CHEBI:29105"/>
        <label>2</label>
    </ligand>
</feature>
<dbReference type="Gene3D" id="3.40.50.300">
    <property type="entry name" value="P-loop containing nucleotide triphosphate hydrolases"/>
    <property type="match status" value="2"/>
</dbReference>
<evidence type="ECO:0000256" key="7">
    <source>
        <dbReference type="ARBA" id="ARBA00022833"/>
    </source>
</evidence>